<feature type="compositionally biased region" description="Polar residues" evidence="7">
    <location>
        <begin position="1583"/>
        <end position="1603"/>
    </location>
</feature>
<feature type="region of interest" description="Disordered" evidence="7">
    <location>
        <begin position="1167"/>
        <end position="1207"/>
    </location>
</feature>
<dbReference type="FunFam" id="2.60.40.10:FF:000917">
    <property type="entry name" value="Obscurin, cytoskeletal calmodulin and titin-interacting RhoGEF"/>
    <property type="match status" value="1"/>
</dbReference>
<dbReference type="PANTHER" id="PTHR35971">
    <property type="entry name" value="SI:DKEY-31G6.6"/>
    <property type="match status" value="1"/>
</dbReference>
<dbReference type="Proteomes" id="UP000052978">
    <property type="component" value="Unassembled WGS sequence"/>
</dbReference>
<evidence type="ECO:0000256" key="2">
    <source>
        <dbReference type="ARBA" id="ARBA00022490"/>
    </source>
</evidence>
<dbReference type="InterPro" id="IPR013783">
    <property type="entry name" value="Ig-like_fold"/>
</dbReference>
<evidence type="ECO:0000256" key="7">
    <source>
        <dbReference type="SAM" id="MobiDB-lite"/>
    </source>
</evidence>
<dbReference type="CDD" id="cd00063">
    <property type="entry name" value="FN3"/>
    <property type="match status" value="1"/>
</dbReference>
<feature type="compositionally biased region" description="Polar residues" evidence="7">
    <location>
        <begin position="1192"/>
        <end position="1201"/>
    </location>
</feature>
<dbReference type="SMART" id="SM00060">
    <property type="entry name" value="FN3"/>
    <property type="match status" value="1"/>
</dbReference>
<dbReference type="PANTHER" id="PTHR35971:SF5">
    <property type="entry name" value="OBSCURIN LIKE CYTOSKELETAL ADAPTOR 1"/>
    <property type="match status" value="1"/>
</dbReference>
<name>S7PG07_MYOBR</name>
<dbReference type="InterPro" id="IPR003961">
    <property type="entry name" value="FN3_dom"/>
</dbReference>
<dbReference type="InterPro" id="IPR000048">
    <property type="entry name" value="IQ_motif_EF-hand-BS"/>
</dbReference>
<dbReference type="SMART" id="SM00408">
    <property type="entry name" value="IGc2"/>
    <property type="match status" value="12"/>
</dbReference>
<dbReference type="Pfam" id="PF00041">
    <property type="entry name" value="fn3"/>
    <property type="match status" value="1"/>
</dbReference>
<dbReference type="Pfam" id="PF00612">
    <property type="entry name" value="IQ"/>
    <property type="match status" value="1"/>
</dbReference>
<protein>
    <submittedName>
        <fullName evidence="10">Obscurin</fullName>
    </submittedName>
</protein>
<accession>S7PG07</accession>
<feature type="domain" description="Ig-like" evidence="8">
    <location>
        <begin position="108"/>
        <end position="191"/>
    </location>
</feature>
<organism evidence="10 11">
    <name type="scientific">Myotis brandtii</name>
    <name type="common">Brandt's bat</name>
    <dbReference type="NCBI Taxonomy" id="109478"/>
    <lineage>
        <taxon>Eukaryota</taxon>
        <taxon>Metazoa</taxon>
        <taxon>Chordata</taxon>
        <taxon>Craniata</taxon>
        <taxon>Vertebrata</taxon>
        <taxon>Euteleostomi</taxon>
        <taxon>Mammalia</taxon>
        <taxon>Eutheria</taxon>
        <taxon>Laurasiatheria</taxon>
        <taxon>Chiroptera</taxon>
        <taxon>Yangochiroptera</taxon>
        <taxon>Vespertilionidae</taxon>
        <taxon>Myotis</taxon>
    </lineage>
</organism>
<evidence type="ECO:0000256" key="4">
    <source>
        <dbReference type="ARBA" id="ARBA00022737"/>
    </source>
</evidence>
<evidence type="ECO:0000256" key="6">
    <source>
        <dbReference type="ARBA" id="ARBA00023319"/>
    </source>
</evidence>
<feature type="region of interest" description="Disordered" evidence="7">
    <location>
        <begin position="1583"/>
        <end position="1604"/>
    </location>
</feature>
<dbReference type="FunFam" id="2.60.40.10:FF:000228">
    <property type="entry name" value="obscurin isoform X4"/>
    <property type="match status" value="5"/>
</dbReference>
<dbReference type="InterPro" id="IPR013098">
    <property type="entry name" value="Ig_I-set"/>
</dbReference>
<feature type="compositionally biased region" description="Acidic residues" evidence="7">
    <location>
        <begin position="1123"/>
        <end position="1133"/>
    </location>
</feature>
<reference evidence="10 11" key="1">
    <citation type="journal article" date="2013" name="Nat. Commun.">
        <title>Genome analysis reveals insights into physiology and longevity of the Brandt's bat Myotis brandtii.</title>
        <authorList>
            <person name="Seim I."/>
            <person name="Fang X."/>
            <person name="Xiong Z."/>
            <person name="Lobanov A.V."/>
            <person name="Huang Z."/>
            <person name="Ma S."/>
            <person name="Feng Y."/>
            <person name="Turanov A.A."/>
            <person name="Zhu Y."/>
            <person name="Lenz T.L."/>
            <person name="Gerashchenko M.V."/>
            <person name="Fan D."/>
            <person name="Hee Yim S."/>
            <person name="Yao X."/>
            <person name="Jordan D."/>
            <person name="Xiong Y."/>
            <person name="Ma Y."/>
            <person name="Lyapunov A.N."/>
            <person name="Chen G."/>
            <person name="Kulakova O.I."/>
            <person name="Sun Y."/>
            <person name="Lee S.G."/>
            <person name="Bronson R.T."/>
            <person name="Moskalev A.A."/>
            <person name="Sunyaev S.R."/>
            <person name="Zhang G."/>
            <person name="Krogh A."/>
            <person name="Wang J."/>
            <person name="Gladyshev V.N."/>
        </authorList>
    </citation>
    <scope>NUCLEOTIDE SEQUENCE [LARGE SCALE GENOMIC DNA]</scope>
</reference>
<feature type="domain" description="Ig-like" evidence="8">
    <location>
        <begin position="284"/>
        <end position="415"/>
    </location>
</feature>
<keyword evidence="6" id="KW-0393">Immunoglobulin domain</keyword>
<dbReference type="InterPro" id="IPR036116">
    <property type="entry name" value="FN3_sf"/>
</dbReference>
<dbReference type="InterPro" id="IPR003598">
    <property type="entry name" value="Ig_sub2"/>
</dbReference>
<keyword evidence="4" id="KW-0677">Repeat</keyword>
<feature type="domain" description="Ig-like" evidence="8">
    <location>
        <begin position="959"/>
        <end position="1060"/>
    </location>
</feature>
<dbReference type="SMART" id="SM00015">
    <property type="entry name" value="IQ"/>
    <property type="match status" value="1"/>
</dbReference>
<feature type="domain" description="Ig-like" evidence="8">
    <location>
        <begin position="598"/>
        <end position="683"/>
    </location>
</feature>
<feature type="domain" description="Ig-like" evidence="8">
    <location>
        <begin position="1718"/>
        <end position="1813"/>
    </location>
</feature>
<dbReference type="Pfam" id="PF07679">
    <property type="entry name" value="I-set"/>
    <property type="match status" value="13"/>
</dbReference>
<gene>
    <name evidence="10" type="ORF">D623_10016127</name>
</gene>
<dbReference type="InterPro" id="IPR003599">
    <property type="entry name" value="Ig_sub"/>
</dbReference>
<keyword evidence="2" id="KW-0963">Cytoplasm</keyword>
<dbReference type="PROSITE" id="PS50096">
    <property type="entry name" value="IQ"/>
    <property type="match status" value="1"/>
</dbReference>
<dbReference type="SUPFAM" id="SSF49265">
    <property type="entry name" value="Fibronectin type III"/>
    <property type="match status" value="1"/>
</dbReference>
<feature type="domain" description="Ig-like" evidence="8">
    <location>
        <begin position="14"/>
        <end position="103"/>
    </location>
</feature>
<comment type="subcellular location">
    <subcellularLocation>
        <location evidence="1">Cytoplasm</location>
    </subcellularLocation>
</comment>
<dbReference type="FunFam" id="2.60.40.10:FF:001295">
    <property type="entry name" value="Obscurin, cytoskeletal calmodulin and titin-interacting RhoGEF"/>
    <property type="match status" value="1"/>
</dbReference>
<dbReference type="SUPFAM" id="SSF48726">
    <property type="entry name" value="Immunoglobulin"/>
    <property type="match status" value="15"/>
</dbReference>
<feature type="region of interest" description="Disordered" evidence="7">
    <location>
        <begin position="1096"/>
        <end position="1133"/>
    </location>
</feature>
<dbReference type="FunFam" id="2.60.40.10:FF:000866">
    <property type="entry name" value="Obscurin, cytoskeletal calmodulin and titin-interacting RhoGEF"/>
    <property type="match status" value="1"/>
</dbReference>
<keyword evidence="11" id="KW-1185">Reference proteome</keyword>
<evidence type="ECO:0000259" key="8">
    <source>
        <dbReference type="PROSITE" id="PS50835"/>
    </source>
</evidence>
<evidence type="ECO:0000313" key="10">
    <source>
        <dbReference type="EMBL" id="EPQ06907.1"/>
    </source>
</evidence>
<feature type="domain" description="Ig-like" evidence="8">
    <location>
        <begin position="1607"/>
        <end position="1696"/>
    </location>
</feature>
<evidence type="ECO:0000256" key="5">
    <source>
        <dbReference type="ARBA" id="ARBA00023157"/>
    </source>
</evidence>
<sequence length="1818" mass="197122">MEGVMAMVLLSEQPGVSTLPAKFTKGLRNEEATEGATATLLCELSKEAPVQWRKGLETLRAGDRVSLKQDGVVCELEIRGLAAADAGEYSCVCGQESTSATLTIKALPAKFTKGLRKEEATEGAMVTLHCELSKAAPVEWRKGLETLSAGDRVSLRQDGAVCELEIRELVVADAGEYSCLCGQESTSATLTIKAQPAKFTKSLSDEEATEGATAMLLCKLSKAAPVEWRKGLETLRAGDRVSLRQDRDLCELDIRELVVADAGEYSCVCGQERTSATLTVRALPAKFTKGLRKEEATEGAMVTLHCELSKAAPVEWRKGLKTLRAEDRVSLRQDGAVCELEIHGLVVADAGEYSIPSTFLAVVQTMRNQHLSAGDRVSLRQDGAVCELEIRELVVADAGEYSCLCGQESTSTTLTIKAPPLVFREPLQSLQAEEGTEARLRCELSEPRAVVWSKGGLELQADERREPRQQGCMVELVLRDLRWEDAGEYTCTCGSQATSATVTVTAAPVRFLRELQAQEVDEGGTARLCCELSRAGTSVEWRKGLLQLFPCAKYQMIQEGMTVELLVHDADQEDAGHYTCDTGHAQSTARLSVRAPRPMFQTELQDAEQEVGSLARLCCQLSEVEPGAPVQWLKEGVELHTGSKYEMHHRGAMCELLIHGLEAKDAGQYACVVGGQKTMASVKVRAKNTVVRGLENVEVPEGGEALFECQLSRPEVAAHTWLLDDQPVLSSENAEVVYFENGLRHLLLLKNLRPQDSCRVTFLAGDVVTSAFLTVRGWRLEVLEPPRDAAVGAGRQAHFSCTLSEVVPVGEATWYINGTAVQPDDVDWMVTADGSHHTLLLRRARPHHAGEVTFAARDAVASAQLTVLGLPDPPEDAEVVGRSDHSVTLSWVAPTSDGGGGLCGYRVEMKPSATGEWQLCHELVSQPECVVDGLAPGETYRFRVAAVGPAGAGEPVHLPQTVRLAEPLGPAPKPQALESRQVAAGQDLRLDCEVVEAGEVVWLKGTERIQPGGRFQVLCQSGRQTLVIRDFSAEDQGEYRCSPARDPISAAAVAFQVVLTPGSRDEVPAQPSLPPEAAQEGDLHLLWEALARKRRMSREPTLDSISELPEEDGRLQRQRQEAEDLAPDLSEDYSTADELARTGEADLSHTSSDDESRAGTPSLVTYLKKAGKPGTSPLASKVGAPAVPSGKLQKQQKQPTTVCPPPGDLSIEDLSDPSLDKAAMKIQAAFKGYKVRKEIRQQEGPVFRSTFGDTEAQVGDTLRLECVVSSKADVQARWLKDGVELTDGRHHHIDQLRDGTCSLLVAGVGHADAGCYTCQVSSKFGCTVHSAHVAVSGTESEAESSSGGEVDDAFRRAARRLHRLFRTKGPAEVSEEEIFLSADEGSGEPEEPGDWQTYREDEHLVCIRFEALPEARRAATHFQEMFNMLGIGVDISLLEQGPRGVEIRIAKVALAPAVPLEPVPSLRTTEAAPVFLTELQNQEVLDGYPVSFDCVVTGQPAPSVRWFKDGRILEEDDHYMISDDQQGGHQLIITAVVPADMGVYRCLAENSMGVSSTKAELRVDLTSTDYDTAADATETSSYFSAQGYQSSREQEGVESTSEEGQLPQVVEELKDLQVAPGTRLAKFQLKVKGYPVPRLYWFKDGQPLTASAHIRMVNKKALHSLEILSVTSEDAGQYSAYVSNTVGAAYSSAQLLVQGPNDPEKKPAADVQQQLVPPRFLEKFTSKKVKKGSSITFSVKVKGLPTPTVHWLREEAEQVLWIGQDTPGYTVASSAQQHSLVLLDVGPQHQGTYTCIASNAAGQALCSASLHVSGCEWA</sequence>
<feature type="domain" description="Ig-like" evidence="8">
    <location>
        <begin position="1473"/>
        <end position="1562"/>
    </location>
</feature>
<evidence type="ECO:0000313" key="11">
    <source>
        <dbReference type="Proteomes" id="UP000052978"/>
    </source>
</evidence>
<feature type="domain" description="Ig-like" evidence="8">
    <location>
        <begin position="196"/>
        <end position="279"/>
    </location>
</feature>
<feature type="domain" description="Ig-like" evidence="8">
    <location>
        <begin position="508"/>
        <end position="592"/>
    </location>
</feature>
<feature type="domain" description="Ig-like" evidence="8">
    <location>
        <begin position="420"/>
        <end position="503"/>
    </location>
</feature>
<feature type="domain" description="Fibronectin type-III" evidence="9">
    <location>
        <begin position="873"/>
        <end position="967"/>
    </location>
</feature>
<dbReference type="FunFam" id="2.60.40.10:FF:000747">
    <property type="entry name" value="obscurin isoform X6"/>
    <property type="match status" value="1"/>
</dbReference>
<dbReference type="PROSITE" id="PS50853">
    <property type="entry name" value="FN3"/>
    <property type="match status" value="1"/>
</dbReference>
<dbReference type="SMART" id="SM00409">
    <property type="entry name" value="IG"/>
    <property type="match status" value="14"/>
</dbReference>
<proteinExistence type="predicted"/>
<dbReference type="FunFam" id="2.60.40.10:FF:000523">
    <property type="entry name" value="obscurin isoform X4"/>
    <property type="match status" value="1"/>
</dbReference>
<evidence type="ECO:0000256" key="3">
    <source>
        <dbReference type="ARBA" id="ARBA00022553"/>
    </source>
</evidence>
<dbReference type="FunFam" id="2.60.40.10:FF:000989">
    <property type="entry name" value="Obscurin, cytoskeletal calmodulin and titin-interacting RhoGEF"/>
    <property type="match status" value="1"/>
</dbReference>
<dbReference type="PROSITE" id="PS50835">
    <property type="entry name" value="IG_LIKE"/>
    <property type="match status" value="12"/>
</dbReference>
<dbReference type="InterPro" id="IPR036179">
    <property type="entry name" value="Ig-like_dom_sf"/>
</dbReference>
<dbReference type="GO" id="GO:0005737">
    <property type="term" value="C:cytoplasm"/>
    <property type="evidence" value="ECO:0007669"/>
    <property type="project" value="UniProtKB-SubCell"/>
</dbReference>
<feature type="domain" description="Ig-like" evidence="8">
    <location>
        <begin position="1245"/>
        <end position="1336"/>
    </location>
</feature>
<dbReference type="FunFam" id="2.60.40.10:FF:001103">
    <property type="entry name" value="Obscurin, cytoskeletal calmodulin and titin-interacting RhoGEF"/>
    <property type="match status" value="1"/>
</dbReference>
<dbReference type="InterPro" id="IPR007110">
    <property type="entry name" value="Ig-like_dom"/>
</dbReference>
<keyword evidence="3" id="KW-0597">Phosphoprotein</keyword>
<dbReference type="Gene3D" id="2.60.40.10">
    <property type="entry name" value="Immunoglobulins"/>
    <property type="match status" value="16"/>
</dbReference>
<evidence type="ECO:0000256" key="1">
    <source>
        <dbReference type="ARBA" id="ARBA00004496"/>
    </source>
</evidence>
<dbReference type="CDD" id="cd23767">
    <property type="entry name" value="IQCD"/>
    <property type="match status" value="1"/>
</dbReference>
<evidence type="ECO:0000259" key="9">
    <source>
        <dbReference type="PROSITE" id="PS50853"/>
    </source>
</evidence>
<feature type="compositionally biased region" description="Basic and acidic residues" evidence="7">
    <location>
        <begin position="1111"/>
        <end position="1122"/>
    </location>
</feature>
<dbReference type="InterPro" id="IPR052385">
    <property type="entry name" value="Obscurin/Obscurin-like_Reg"/>
</dbReference>
<dbReference type="EMBL" id="KE162077">
    <property type="protein sequence ID" value="EPQ06907.1"/>
    <property type="molecule type" value="Genomic_DNA"/>
</dbReference>
<keyword evidence="5" id="KW-1015">Disulfide bond</keyword>